<dbReference type="InterPro" id="IPR040338">
    <property type="entry name" value="At1g67623-like"/>
</dbReference>
<keyword evidence="2" id="KW-1185">Reference proteome</keyword>
<protein>
    <recommendedName>
        <fullName evidence="3">F-box domain-containing protein</fullName>
    </recommendedName>
</protein>
<organism evidence="1 2">
    <name type="scientific">Setaria italica</name>
    <name type="common">Foxtail millet</name>
    <name type="synonym">Panicum italicum</name>
    <dbReference type="NCBI Taxonomy" id="4555"/>
    <lineage>
        <taxon>Eukaryota</taxon>
        <taxon>Viridiplantae</taxon>
        <taxon>Streptophyta</taxon>
        <taxon>Embryophyta</taxon>
        <taxon>Tracheophyta</taxon>
        <taxon>Spermatophyta</taxon>
        <taxon>Magnoliopsida</taxon>
        <taxon>Liliopsida</taxon>
        <taxon>Poales</taxon>
        <taxon>Poaceae</taxon>
        <taxon>PACMAD clade</taxon>
        <taxon>Panicoideae</taxon>
        <taxon>Panicodae</taxon>
        <taxon>Paniceae</taxon>
        <taxon>Cenchrinae</taxon>
        <taxon>Setaria</taxon>
    </lineage>
</organism>
<dbReference type="HOGENOM" id="CLU_093637_0_0_1"/>
<reference evidence="2" key="1">
    <citation type="journal article" date="2012" name="Nat. Biotechnol.">
        <title>Reference genome sequence of the model plant Setaria.</title>
        <authorList>
            <person name="Bennetzen J.L."/>
            <person name="Schmutz J."/>
            <person name="Wang H."/>
            <person name="Percifield R."/>
            <person name="Hawkins J."/>
            <person name="Pontaroli A.C."/>
            <person name="Estep M."/>
            <person name="Feng L."/>
            <person name="Vaughn J.N."/>
            <person name="Grimwood J."/>
            <person name="Jenkins J."/>
            <person name="Barry K."/>
            <person name="Lindquist E."/>
            <person name="Hellsten U."/>
            <person name="Deshpande S."/>
            <person name="Wang X."/>
            <person name="Wu X."/>
            <person name="Mitros T."/>
            <person name="Triplett J."/>
            <person name="Yang X."/>
            <person name="Ye C.Y."/>
            <person name="Mauro-Herrera M."/>
            <person name="Wang L."/>
            <person name="Li P."/>
            <person name="Sharma M."/>
            <person name="Sharma R."/>
            <person name="Ronald P.C."/>
            <person name="Panaud O."/>
            <person name="Kellogg E.A."/>
            <person name="Brutnell T.P."/>
            <person name="Doust A.N."/>
            <person name="Tuskan G.A."/>
            <person name="Rokhsar D."/>
            <person name="Devos K.M."/>
        </authorList>
    </citation>
    <scope>NUCLEOTIDE SEQUENCE [LARGE SCALE GENOMIC DNA]</scope>
    <source>
        <strain evidence="2">cv. Yugu1</strain>
    </source>
</reference>
<dbReference type="EnsemblPlants" id="KQK96441">
    <property type="protein sequence ID" value="KQK96441"/>
    <property type="gene ID" value="SETIT_012613mg"/>
</dbReference>
<proteinExistence type="predicted"/>
<dbReference type="Gramene" id="KQK96441">
    <property type="protein sequence ID" value="KQK96441"/>
    <property type="gene ID" value="SETIT_012613mg"/>
</dbReference>
<sequence>MASGRQCLLLTNLPMEVLIIIVGDVAVTSFKPMEDLGNLRVVCRVMERACSDPFIGQRMAMYYNLLALLVGVANPQAYTLKGIADFFAGTHPSLNELSHAAAGGHNVGAYLYTLMLYRNNIGAADDDIAKMYICDLECKDDSVAIGSAGPKKLRNDGCRVCREEAAYLVNSVTWRMHGEPLPPAPIHGDFLCTRGNCGKDKGCEQAALFCNKDCRIRHEIVEFEKRMGIDQYFSLCMQL</sequence>
<accession>K3YEF0</accession>
<dbReference type="STRING" id="4555.K3YEF0"/>
<dbReference type="Proteomes" id="UP000004995">
    <property type="component" value="Unassembled WGS sequence"/>
</dbReference>
<name>K3YEF0_SETIT</name>
<evidence type="ECO:0000313" key="2">
    <source>
        <dbReference type="Proteomes" id="UP000004995"/>
    </source>
</evidence>
<dbReference type="AlphaFoldDB" id="K3YEF0"/>
<evidence type="ECO:0000313" key="1">
    <source>
        <dbReference type="EnsemblPlants" id="KQK96441"/>
    </source>
</evidence>
<dbReference type="InParanoid" id="K3YEF0"/>
<dbReference type="EMBL" id="AGNK02004132">
    <property type="status" value="NOT_ANNOTATED_CDS"/>
    <property type="molecule type" value="Genomic_DNA"/>
</dbReference>
<reference evidence="1" key="2">
    <citation type="submission" date="2018-08" db="UniProtKB">
        <authorList>
            <consortium name="EnsemblPlants"/>
        </authorList>
    </citation>
    <scope>IDENTIFICATION</scope>
    <source>
        <strain evidence="1">Yugu1</strain>
    </source>
</reference>
<dbReference type="PANTHER" id="PTHR33784">
    <property type="entry name" value="OS05G0482100 PROTEIN"/>
    <property type="match status" value="1"/>
</dbReference>
<dbReference type="PANTHER" id="PTHR33784:SF10">
    <property type="entry name" value="F-BOX PROTEIN"/>
    <property type="match status" value="1"/>
</dbReference>
<evidence type="ECO:0008006" key="3">
    <source>
        <dbReference type="Google" id="ProtNLM"/>
    </source>
</evidence>